<dbReference type="FunFam" id="2.60.40.10:FF:001442">
    <property type="entry name" value="von Willebrand factor A domain containing 1"/>
    <property type="match status" value="1"/>
</dbReference>
<evidence type="ECO:0000256" key="12">
    <source>
        <dbReference type="ARBA" id="ARBA00063852"/>
    </source>
</evidence>
<feature type="domain" description="VWFA" evidence="13">
    <location>
        <begin position="29"/>
        <end position="209"/>
    </location>
</feature>
<evidence type="ECO:0000256" key="5">
    <source>
        <dbReference type="ARBA" id="ARBA00022729"/>
    </source>
</evidence>
<evidence type="ECO:0000313" key="15">
    <source>
        <dbReference type="Ensembl" id="ENSPCLP00000024616.1"/>
    </source>
</evidence>
<dbReference type="AlphaFoldDB" id="A0A669R7Q5"/>
<dbReference type="CDD" id="cd00063">
    <property type="entry name" value="FN3"/>
    <property type="match status" value="2"/>
</dbReference>
<feature type="domain" description="Fibronectin type-III" evidence="14">
    <location>
        <begin position="324"/>
        <end position="412"/>
    </location>
</feature>
<dbReference type="Pfam" id="PF00092">
    <property type="entry name" value="VWA"/>
    <property type="match status" value="1"/>
</dbReference>
<dbReference type="Gene3D" id="3.40.50.410">
    <property type="entry name" value="von Willebrand factor, type A domain"/>
    <property type="match status" value="1"/>
</dbReference>
<evidence type="ECO:0000256" key="10">
    <source>
        <dbReference type="ARBA" id="ARBA00029542"/>
    </source>
</evidence>
<evidence type="ECO:0000259" key="13">
    <source>
        <dbReference type="PROSITE" id="PS50234"/>
    </source>
</evidence>
<comment type="subunit">
    <text evidence="12">Homodimer or homomultimer; disulfide-linked. Interacts with HSPG2.</text>
</comment>
<evidence type="ECO:0000256" key="11">
    <source>
        <dbReference type="ARBA" id="ARBA00046169"/>
    </source>
</evidence>
<sequence>EQPWAYPNLCASQRVQQSPAPSISNSEGDILFLLDSSGSVSYYEFSKVKEFMWDLVRPFTFGPNDVQTSIIHISTTPTMEFPFDRYLSRGTVQQAIRDTRQLMGDTNTGKALSFAKEKLFSNDAGARPDVPKVLVWVTDGFSSDDISEPMQLLKDMGVTVFIVSTGRGNYLELSAAASQPPEKHLHFVDVDDLPIITKELRDAMLANRLRVVDITSSSFRLTWPQLLSQETGYYTLQYAPTDDLAAKRTTQVSGAHTSLTLSNLAPETTYEVALVPESNIHYFPPQTIRVTTLAGKVSALPGASWYHELHAHSYLFMLLSEEISPAQILISDSRPHSFQVSWAPTPDSVTSYQVLYGPLRGNSAQLLEVDGTHNSTVVENLAPNTTYLVTVTAIYSSGMEKSLSAKACTQEGERAALR</sequence>
<dbReference type="InterPro" id="IPR036465">
    <property type="entry name" value="vWFA_dom_sf"/>
</dbReference>
<evidence type="ECO:0000313" key="16">
    <source>
        <dbReference type="Proteomes" id="UP000472261"/>
    </source>
</evidence>
<dbReference type="PRINTS" id="PR00453">
    <property type="entry name" value="VWFADOMAIN"/>
</dbReference>
<proteinExistence type="predicted"/>
<evidence type="ECO:0000256" key="8">
    <source>
        <dbReference type="ARBA" id="ARBA00023157"/>
    </source>
</evidence>
<evidence type="ECO:0000256" key="7">
    <source>
        <dbReference type="ARBA" id="ARBA00022869"/>
    </source>
</evidence>
<dbReference type="InterPro" id="IPR002035">
    <property type="entry name" value="VWF_A"/>
</dbReference>
<feature type="domain" description="Fibronectin type-III" evidence="14">
    <location>
        <begin position="205"/>
        <end position="296"/>
    </location>
</feature>
<dbReference type="Proteomes" id="UP000472261">
    <property type="component" value="Unplaced"/>
</dbReference>
<comment type="subcellular location">
    <subcellularLocation>
        <location evidence="1">Secreted</location>
        <location evidence="1">Extracellular space</location>
        <location evidence="1">Extracellular matrix</location>
        <location evidence="1">Basement membrane</location>
    </subcellularLocation>
</comment>
<evidence type="ECO:0000256" key="6">
    <source>
        <dbReference type="ARBA" id="ARBA00022737"/>
    </source>
</evidence>
<evidence type="ECO:0000256" key="4">
    <source>
        <dbReference type="ARBA" id="ARBA00022553"/>
    </source>
</evidence>
<name>A0A669R7Q5_PHACC</name>
<keyword evidence="5" id="KW-0732">Signal</keyword>
<dbReference type="SUPFAM" id="SSF49265">
    <property type="entry name" value="Fibronectin type III"/>
    <property type="match status" value="2"/>
</dbReference>
<evidence type="ECO:0000256" key="3">
    <source>
        <dbReference type="ARBA" id="ARBA00022530"/>
    </source>
</evidence>
<keyword evidence="2" id="KW-0964">Secreted</keyword>
<evidence type="ECO:0000256" key="9">
    <source>
        <dbReference type="ARBA" id="ARBA00023180"/>
    </source>
</evidence>
<keyword evidence="8" id="KW-1015">Disulfide bond</keyword>
<reference evidence="15" key="1">
    <citation type="submission" date="2025-08" db="UniProtKB">
        <authorList>
            <consortium name="Ensembl"/>
        </authorList>
    </citation>
    <scope>IDENTIFICATION</scope>
</reference>
<organism evidence="15 16">
    <name type="scientific">Phasianus colchicus</name>
    <name type="common">Common pheasant</name>
    <dbReference type="NCBI Taxonomy" id="9054"/>
    <lineage>
        <taxon>Eukaryota</taxon>
        <taxon>Metazoa</taxon>
        <taxon>Chordata</taxon>
        <taxon>Craniata</taxon>
        <taxon>Vertebrata</taxon>
        <taxon>Euteleostomi</taxon>
        <taxon>Archelosauria</taxon>
        <taxon>Archosauria</taxon>
        <taxon>Dinosauria</taxon>
        <taxon>Saurischia</taxon>
        <taxon>Theropoda</taxon>
        <taxon>Coelurosauria</taxon>
        <taxon>Aves</taxon>
        <taxon>Neognathae</taxon>
        <taxon>Galloanserae</taxon>
        <taxon>Galliformes</taxon>
        <taxon>Phasianidae</taxon>
        <taxon>Phasianinae</taxon>
        <taxon>Phasianus</taxon>
    </lineage>
</organism>
<dbReference type="PROSITE" id="PS50853">
    <property type="entry name" value="FN3"/>
    <property type="match status" value="2"/>
</dbReference>
<comment type="function">
    <text evidence="11">Promotes matrix assembly. Involved in the organization of skeletal muscles and in the formation of neuromuscular junctions.</text>
</comment>
<reference evidence="15" key="2">
    <citation type="submission" date="2025-09" db="UniProtKB">
        <authorList>
            <consortium name="Ensembl"/>
        </authorList>
    </citation>
    <scope>IDENTIFICATION</scope>
</reference>
<dbReference type="Ensembl" id="ENSPCLT00000034155.1">
    <property type="protein sequence ID" value="ENSPCLP00000024616.1"/>
    <property type="gene ID" value="ENSPCLG00000021708.1"/>
</dbReference>
<dbReference type="InterPro" id="IPR036116">
    <property type="entry name" value="FN3_sf"/>
</dbReference>
<dbReference type="InterPro" id="IPR050525">
    <property type="entry name" value="ECM_Assembly_Org"/>
</dbReference>
<dbReference type="SUPFAM" id="SSF53300">
    <property type="entry name" value="vWA-like"/>
    <property type="match status" value="1"/>
</dbReference>
<dbReference type="GO" id="GO:0005604">
    <property type="term" value="C:basement membrane"/>
    <property type="evidence" value="ECO:0007669"/>
    <property type="project" value="UniProtKB-SubCell"/>
</dbReference>
<keyword evidence="9" id="KW-0325">Glycoprotein</keyword>
<dbReference type="Gene3D" id="2.60.40.10">
    <property type="entry name" value="Immunoglobulins"/>
    <property type="match status" value="2"/>
</dbReference>
<dbReference type="SMART" id="SM00060">
    <property type="entry name" value="FN3"/>
    <property type="match status" value="2"/>
</dbReference>
<dbReference type="Pfam" id="PF00041">
    <property type="entry name" value="fn3"/>
    <property type="match status" value="2"/>
</dbReference>
<dbReference type="FunFam" id="3.40.50.410:FF:000046">
    <property type="entry name" value="von Willebrand factor A domain-containing protein 1"/>
    <property type="match status" value="1"/>
</dbReference>
<dbReference type="PROSITE" id="PS50234">
    <property type="entry name" value="VWFA"/>
    <property type="match status" value="1"/>
</dbReference>
<dbReference type="InterPro" id="IPR013783">
    <property type="entry name" value="Ig-like_fold"/>
</dbReference>
<dbReference type="FunFam" id="2.60.40.10:FF:000638">
    <property type="entry name" value="von Willebrand factor A domain-containing 1"/>
    <property type="match status" value="1"/>
</dbReference>
<dbReference type="InterPro" id="IPR003961">
    <property type="entry name" value="FN3_dom"/>
</dbReference>
<dbReference type="PANTHER" id="PTHR24020">
    <property type="entry name" value="COLLAGEN ALPHA"/>
    <property type="match status" value="1"/>
</dbReference>
<accession>A0A669R7Q5</accession>
<keyword evidence="7" id="KW-0084">Basement membrane</keyword>
<evidence type="ECO:0000256" key="2">
    <source>
        <dbReference type="ARBA" id="ARBA00022525"/>
    </source>
</evidence>
<keyword evidence="16" id="KW-1185">Reference proteome</keyword>
<keyword evidence="3" id="KW-0272">Extracellular matrix</keyword>
<evidence type="ECO:0000256" key="1">
    <source>
        <dbReference type="ARBA" id="ARBA00004302"/>
    </source>
</evidence>
<keyword evidence="4" id="KW-0597">Phosphoprotein</keyword>
<protein>
    <recommendedName>
        <fullName evidence="10">von Willebrand factor A domain-containing protein 1</fullName>
    </recommendedName>
</protein>
<evidence type="ECO:0000259" key="14">
    <source>
        <dbReference type="PROSITE" id="PS50853"/>
    </source>
</evidence>
<dbReference type="SMART" id="SM00327">
    <property type="entry name" value="VWA"/>
    <property type="match status" value="1"/>
</dbReference>
<dbReference type="PANTHER" id="PTHR24020:SF77">
    <property type="entry name" value="VON WILLEBRAND FACTOR A DOMAIN-CONTAINING PROTEIN 1"/>
    <property type="match status" value="1"/>
</dbReference>
<keyword evidence="6" id="KW-0677">Repeat</keyword>